<sequence>MLQIMRAPQTFADYAALGYKRLVPIIPPNAPISETSSLFKRIGTPQDSRGKAVGVRGANGWYGYDWLNQPDPDAADLNRWQRMGAGIGIMTGQEALAIDADTLDQTCAGKILIAVMEHFGAVPTRIGRSPKALYLIRLSAPMQYTRVEFGPLNEQGRRVSRVECLSAGRQFVAHGVHPVTLQPYVWTTPLVPQHQLPIFAPEQVQAFMAHLREILPNTGEIVTEGAQTEIAQASLRGDPEKVRAAVKATPNNSAMFGSREAYRDFGYAIKAALPDDEPEAFEIFADWCARWEDGDNDPDVVAADWRRMKPPFRRGANWLYELAEQHSGGQFQKVDAFFDKLPDEPESLFPKDAPERPEPITIKWVAPLDWEGVTPPVRRFKIANMIPDGEVTLLTGAGGVGKTLLAQQSMTCVALGRPFLGRRTAQCKVMMFLCEDSEDELHLRQRAINKALGVGMADVSDVLRIASRKYMDNLLCTWDRATGTMKRSDVWHRLRDDAVKWGAGLIVVDTIADTFGGSEIDRSQVRQFVQACLGRLAQDIGGAVLALGHPSKAGQAVGGDGTSGSTAWHASVRSRLYLQHASQDGSGPFRRLENRKANYGAAGDTFMLRWHAGAFDMVSGKTLGADDMDALGGGAEGSASAAADAGLAGVSGGAGAAGGGAPAMSDVIDDALLAAVVEAAGEAEPVALSSSANARAYAPKVLRKRSAVLSLYPMDDVEAGWHRVVKAGRVRAAPVGRKANRMPIMSYVLHTSADVFN</sequence>
<keyword evidence="3" id="KW-1185">Reference proteome</keyword>
<dbReference type="Pfam" id="PF13481">
    <property type="entry name" value="AAA_25"/>
    <property type="match status" value="1"/>
</dbReference>
<organism evidence="2 3">
    <name type="scientific">Rhodopseudomonas pseudopalustris</name>
    <dbReference type="NCBI Taxonomy" id="1513892"/>
    <lineage>
        <taxon>Bacteria</taxon>
        <taxon>Pseudomonadati</taxon>
        <taxon>Pseudomonadota</taxon>
        <taxon>Alphaproteobacteria</taxon>
        <taxon>Hyphomicrobiales</taxon>
        <taxon>Nitrobacteraceae</taxon>
        <taxon>Rhodopseudomonas</taxon>
    </lineage>
</organism>
<dbReference type="RefSeq" id="WP_092685935.1">
    <property type="nucleotide sequence ID" value="NZ_FODT01000012.1"/>
</dbReference>
<gene>
    <name evidence="2" type="ORF">SAMN05444123_112108</name>
</gene>
<evidence type="ECO:0000259" key="1">
    <source>
        <dbReference type="Pfam" id="PF09250"/>
    </source>
</evidence>
<proteinExistence type="predicted"/>
<name>A0A1H8WII7_9BRAD</name>
<feature type="domain" description="DNA primase/polymerase bifunctional N-terminal" evidence="1">
    <location>
        <begin position="14"/>
        <end position="193"/>
    </location>
</feature>
<dbReference type="AlphaFoldDB" id="A0A1H8WII7"/>
<dbReference type="SUPFAM" id="SSF52540">
    <property type="entry name" value="P-loop containing nucleoside triphosphate hydrolases"/>
    <property type="match status" value="1"/>
</dbReference>
<dbReference type="Pfam" id="PF09250">
    <property type="entry name" value="Prim-Pol"/>
    <property type="match status" value="1"/>
</dbReference>
<evidence type="ECO:0000313" key="3">
    <source>
        <dbReference type="Proteomes" id="UP000199615"/>
    </source>
</evidence>
<dbReference type="OrthoDB" id="1496333at2"/>
<dbReference type="Gene3D" id="3.40.50.300">
    <property type="entry name" value="P-loop containing nucleotide triphosphate hydrolases"/>
    <property type="match status" value="1"/>
</dbReference>
<accession>A0A1H8WII7</accession>
<dbReference type="InterPro" id="IPR027417">
    <property type="entry name" value="P-loop_NTPase"/>
</dbReference>
<protein>
    <recommendedName>
        <fullName evidence="1">DNA primase/polymerase bifunctional N-terminal domain-containing protein</fullName>
    </recommendedName>
</protein>
<dbReference type="InterPro" id="IPR015330">
    <property type="entry name" value="DNA_primase/pol_bifunc_N"/>
</dbReference>
<dbReference type="Proteomes" id="UP000199615">
    <property type="component" value="Unassembled WGS sequence"/>
</dbReference>
<dbReference type="EMBL" id="FODT01000012">
    <property type="protein sequence ID" value="SEP27237.1"/>
    <property type="molecule type" value="Genomic_DNA"/>
</dbReference>
<evidence type="ECO:0000313" key="2">
    <source>
        <dbReference type="EMBL" id="SEP27237.1"/>
    </source>
</evidence>
<reference evidence="3" key="1">
    <citation type="submission" date="2016-10" db="EMBL/GenBank/DDBJ databases">
        <authorList>
            <person name="Varghese N."/>
            <person name="Submissions S."/>
        </authorList>
    </citation>
    <scope>NUCLEOTIDE SEQUENCE [LARGE SCALE GENOMIC DNA]</scope>
    <source>
        <strain evidence="3">DSM 123</strain>
    </source>
</reference>